<gene>
    <name evidence="3" type="ORF">QBC33DRAFT_623432</name>
</gene>
<evidence type="ECO:0000256" key="2">
    <source>
        <dbReference type="SAM" id="SignalP"/>
    </source>
</evidence>
<feature type="region of interest" description="Disordered" evidence="1">
    <location>
        <begin position="147"/>
        <end position="178"/>
    </location>
</feature>
<dbReference type="EMBL" id="MU839034">
    <property type="protein sequence ID" value="KAK1762671.1"/>
    <property type="molecule type" value="Genomic_DNA"/>
</dbReference>
<name>A0AAJ0FBN0_9PEZI</name>
<feature type="signal peptide" evidence="2">
    <location>
        <begin position="1"/>
        <end position="19"/>
    </location>
</feature>
<reference evidence="3" key="1">
    <citation type="submission" date="2023-06" db="EMBL/GenBank/DDBJ databases">
        <title>Genome-scale phylogeny and comparative genomics of the fungal order Sordariales.</title>
        <authorList>
            <consortium name="Lawrence Berkeley National Laboratory"/>
            <person name="Hensen N."/>
            <person name="Bonometti L."/>
            <person name="Westerberg I."/>
            <person name="Brannstrom I.O."/>
            <person name="Guillou S."/>
            <person name="Cros-Aarteil S."/>
            <person name="Calhoun S."/>
            <person name="Haridas S."/>
            <person name="Kuo A."/>
            <person name="Mondo S."/>
            <person name="Pangilinan J."/>
            <person name="Riley R."/>
            <person name="Labutti K."/>
            <person name="Andreopoulos B."/>
            <person name="Lipzen A."/>
            <person name="Chen C."/>
            <person name="Yanf M."/>
            <person name="Daum C."/>
            <person name="Ng V."/>
            <person name="Clum A."/>
            <person name="Steindorff A."/>
            <person name="Ohm R."/>
            <person name="Martin F."/>
            <person name="Silar P."/>
            <person name="Natvig D."/>
            <person name="Lalanne C."/>
            <person name="Gautier V."/>
            <person name="Ament-Velasquez S.L."/>
            <person name="Kruys A."/>
            <person name="Hutchinson M.I."/>
            <person name="Powell A.J."/>
            <person name="Barry K."/>
            <person name="Miller A.N."/>
            <person name="Grigoriev I.V."/>
            <person name="Debuchy R."/>
            <person name="Gladieux P."/>
            <person name="Thoren M.H."/>
            <person name="Johannesson H."/>
        </authorList>
    </citation>
    <scope>NUCLEOTIDE SEQUENCE</scope>
    <source>
        <strain evidence="3">8032-3</strain>
    </source>
</reference>
<feature type="chain" id="PRO_5042594974" evidence="2">
    <location>
        <begin position="20"/>
        <end position="414"/>
    </location>
</feature>
<feature type="region of interest" description="Disordered" evidence="1">
    <location>
        <begin position="305"/>
        <end position="328"/>
    </location>
</feature>
<evidence type="ECO:0000256" key="1">
    <source>
        <dbReference type="SAM" id="MobiDB-lite"/>
    </source>
</evidence>
<feature type="compositionally biased region" description="Polar residues" evidence="1">
    <location>
        <begin position="147"/>
        <end position="173"/>
    </location>
</feature>
<dbReference type="GeneID" id="85316080"/>
<proteinExistence type="predicted"/>
<sequence length="414" mass="48192">MRFLHGLDWLVCMEILAGAHCCLTGELKQPTQKGDGNLTQRFAHHLRFGMSINVSIDLQSLIQDVVNNCERLLTPLDNLKITLTSLLAHFRDSPGKFRQFGIRLQWIFTSKSNIVFYREALRGQHRILDITLQIMIYLTTRDRSLENISESSPQDSASPVVTIQSPMDSNISQDKLEDEELRDLEDKIDRDLDTETPESARDIWDDTKALQRKKRVMDHESELEVERLEKEVEALKAKLEKLETEKREREIETLGAKVEILQTEKRENEKLKAKLESLQTEKQEKEDWAKQRKLEEKIRRDTEEALDRRMKEVRKSQEEARREIGKAEAEAKKAALERLEAERETEKVRQKQHKEVIRQVRESVEAELEAKNMQKRQEAEAAAAAEAVARAKFEAEMVAQKKQKGIRKYLPSLK</sequence>
<evidence type="ECO:0000313" key="4">
    <source>
        <dbReference type="Proteomes" id="UP001244011"/>
    </source>
</evidence>
<keyword evidence="4" id="KW-1185">Reference proteome</keyword>
<dbReference type="AlphaFoldDB" id="A0AAJ0FBN0"/>
<organism evidence="3 4">
    <name type="scientific">Phialemonium atrogriseum</name>
    <dbReference type="NCBI Taxonomy" id="1093897"/>
    <lineage>
        <taxon>Eukaryota</taxon>
        <taxon>Fungi</taxon>
        <taxon>Dikarya</taxon>
        <taxon>Ascomycota</taxon>
        <taxon>Pezizomycotina</taxon>
        <taxon>Sordariomycetes</taxon>
        <taxon>Sordariomycetidae</taxon>
        <taxon>Cephalothecales</taxon>
        <taxon>Cephalothecaceae</taxon>
        <taxon>Phialemonium</taxon>
    </lineage>
</organism>
<evidence type="ECO:0000313" key="3">
    <source>
        <dbReference type="EMBL" id="KAK1762671.1"/>
    </source>
</evidence>
<dbReference type="Proteomes" id="UP001244011">
    <property type="component" value="Unassembled WGS sequence"/>
</dbReference>
<accession>A0AAJ0FBN0</accession>
<keyword evidence="2" id="KW-0732">Signal</keyword>
<comment type="caution">
    <text evidence="3">The sequence shown here is derived from an EMBL/GenBank/DDBJ whole genome shotgun (WGS) entry which is preliminary data.</text>
</comment>
<dbReference type="RefSeq" id="XP_060278884.1">
    <property type="nucleotide sequence ID" value="XM_060432893.1"/>
</dbReference>
<protein>
    <submittedName>
        <fullName evidence="3">Uncharacterized protein</fullName>
    </submittedName>
</protein>